<comment type="caution">
    <text evidence="3">The sequence shown here is derived from an EMBL/GenBank/DDBJ whole genome shotgun (WGS) entry which is preliminary data.</text>
</comment>
<keyword evidence="4" id="KW-1185">Reference proteome</keyword>
<feature type="domain" description="SRR1-like" evidence="2">
    <location>
        <begin position="72"/>
        <end position="241"/>
    </location>
</feature>
<feature type="compositionally biased region" description="Basic and acidic residues" evidence="1">
    <location>
        <begin position="250"/>
        <end position="287"/>
    </location>
</feature>
<proteinExistence type="predicted"/>
<dbReference type="OrthoDB" id="5318346at2759"/>
<protein>
    <recommendedName>
        <fullName evidence="2">SRR1-like domain-containing protein</fullName>
    </recommendedName>
</protein>
<dbReference type="Pfam" id="PF07985">
    <property type="entry name" value="SRR1"/>
    <property type="match status" value="1"/>
</dbReference>
<gene>
    <name evidence="3" type="ORF">B0J15DRAFT_146847</name>
</gene>
<feature type="compositionally biased region" description="Basic residues" evidence="1">
    <location>
        <begin position="15"/>
        <end position="29"/>
    </location>
</feature>
<name>A0A9P9GD72_FUSSL</name>
<sequence>MPSQDKPDTQEWTHVTRKSRKSRPKKAPSHTHINSLPITPRTDNLRSPSDLEADYRRIRDRWEAEPPCSRLRELVSEKASHLKTVSRAVNLGVGTFDPADGSWEAKRSAFVQLTAFLVMVEELERITDRKIDCFFQDPVFNTSDKAFLKNLGHTVVETPAGCEMIDQDTFFFGVHLYKPIYAMALEKHLPVIFVGTGWEVWDDLFATEGLERMEKMHKSYSKSEFPQESFDSAFSSTSIYWNSAGEPETVPEKGPEGEKEKEGEGEKEKEEKGEVEVSSKDESTTTS</sequence>
<reference evidence="3" key="1">
    <citation type="journal article" date="2021" name="Nat. Commun.">
        <title>Genetic determinants of endophytism in the Arabidopsis root mycobiome.</title>
        <authorList>
            <person name="Mesny F."/>
            <person name="Miyauchi S."/>
            <person name="Thiergart T."/>
            <person name="Pickel B."/>
            <person name="Atanasova L."/>
            <person name="Karlsson M."/>
            <person name="Huettel B."/>
            <person name="Barry K.W."/>
            <person name="Haridas S."/>
            <person name="Chen C."/>
            <person name="Bauer D."/>
            <person name="Andreopoulos W."/>
            <person name="Pangilinan J."/>
            <person name="LaButti K."/>
            <person name="Riley R."/>
            <person name="Lipzen A."/>
            <person name="Clum A."/>
            <person name="Drula E."/>
            <person name="Henrissat B."/>
            <person name="Kohler A."/>
            <person name="Grigoriev I.V."/>
            <person name="Martin F.M."/>
            <person name="Hacquard S."/>
        </authorList>
    </citation>
    <scope>NUCLEOTIDE SEQUENCE</scope>
    <source>
        <strain evidence="3">FSSC 5 MPI-SDFR-AT-0091</strain>
    </source>
</reference>
<dbReference type="PANTHER" id="PTHR42080">
    <property type="entry name" value="SRR1 DOMAIN-CONTAINING PROTEIN"/>
    <property type="match status" value="1"/>
</dbReference>
<dbReference type="PANTHER" id="PTHR42080:SF1">
    <property type="entry name" value="SRR1-LIKE DOMAIN-CONTAINING PROTEIN"/>
    <property type="match status" value="1"/>
</dbReference>
<dbReference type="InterPro" id="IPR012942">
    <property type="entry name" value="SRR1-like"/>
</dbReference>
<feature type="region of interest" description="Disordered" evidence="1">
    <location>
        <begin position="1"/>
        <end position="50"/>
    </location>
</feature>
<dbReference type="AlphaFoldDB" id="A0A9P9GD72"/>
<accession>A0A9P9GD72</accession>
<evidence type="ECO:0000313" key="4">
    <source>
        <dbReference type="Proteomes" id="UP000736672"/>
    </source>
</evidence>
<feature type="region of interest" description="Disordered" evidence="1">
    <location>
        <begin position="241"/>
        <end position="287"/>
    </location>
</feature>
<feature type="compositionally biased region" description="Basic and acidic residues" evidence="1">
    <location>
        <begin position="1"/>
        <end position="11"/>
    </location>
</feature>
<evidence type="ECO:0000313" key="3">
    <source>
        <dbReference type="EMBL" id="KAH7237378.1"/>
    </source>
</evidence>
<evidence type="ECO:0000256" key="1">
    <source>
        <dbReference type="SAM" id="MobiDB-lite"/>
    </source>
</evidence>
<feature type="compositionally biased region" description="Polar residues" evidence="1">
    <location>
        <begin position="31"/>
        <end position="47"/>
    </location>
</feature>
<evidence type="ECO:0000259" key="2">
    <source>
        <dbReference type="Pfam" id="PF07985"/>
    </source>
</evidence>
<organism evidence="3 4">
    <name type="scientific">Fusarium solani</name>
    <name type="common">Filamentous fungus</name>
    <dbReference type="NCBI Taxonomy" id="169388"/>
    <lineage>
        <taxon>Eukaryota</taxon>
        <taxon>Fungi</taxon>
        <taxon>Dikarya</taxon>
        <taxon>Ascomycota</taxon>
        <taxon>Pezizomycotina</taxon>
        <taxon>Sordariomycetes</taxon>
        <taxon>Hypocreomycetidae</taxon>
        <taxon>Hypocreales</taxon>
        <taxon>Nectriaceae</taxon>
        <taxon>Fusarium</taxon>
        <taxon>Fusarium solani species complex</taxon>
    </lineage>
</organism>
<dbReference type="EMBL" id="JAGTJS010000023">
    <property type="protein sequence ID" value="KAH7237378.1"/>
    <property type="molecule type" value="Genomic_DNA"/>
</dbReference>
<dbReference type="Proteomes" id="UP000736672">
    <property type="component" value="Unassembled WGS sequence"/>
</dbReference>